<dbReference type="AlphaFoldDB" id="R5LUB0"/>
<sequence length="139" mass="17080">MSDNDILFDADAWERMEKHMISECYKAEYVGKGHDERWVEYYSDIKDRLIPDRTDDRCYGYHMSDEDFYIYITSHAYKHYSGSGTGLRTLMDFYAYLNAKGDTFNLDYIWTECKKHRDYMLRRLWRKWRHRNTMQSCRT</sequence>
<gene>
    <name evidence="1" type="ORF">BN569_00306</name>
</gene>
<comment type="caution">
    <text evidence="1">The sequence shown here is derived from an EMBL/GenBank/DDBJ whole genome shotgun (WGS) entry which is preliminary data.</text>
</comment>
<evidence type="ECO:0000313" key="2">
    <source>
        <dbReference type="Proteomes" id="UP000018300"/>
    </source>
</evidence>
<organism evidence="1 2">
    <name type="scientific">Eshraghiella crossota CAG:259</name>
    <dbReference type="NCBI Taxonomy" id="1263062"/>
    <lineage>
        <taxon>Bacteria</taxon>
        <taxon>Bacillati</taxon>
        <taxon>Bacillota</taxon>
        <taxon>Clostridia</taxon>
        <taxon>Lachnospirales</taxon>
        <taxon>Lachnospiraceae</taxon>
        <taxon>Eshraghiella</taxon>
    </lineage>
</organism>
<accession>R5LUB0</accession>
<proteinExistence type="predicted"/>
<name>R5LUB0_9FIRM</name>
<reference evidence="1" key="1">
    <citation type="submission" date="2012-11" db="EMBL/GenBank/DDBJ databases">
        <title>Dependencies among metagenomic species, viruses, plasmids and units of genetic variation.</title>
        <authorList>
            <person name="Nielsen H.B."/>
            <person name="Almeida M."/>
            <person name="Juncker A.S."/>
            <person name="Rasmussen S."/>
            <person name="Li J."/>
            <person name="Sunagawa S."/>
            <person name="Plichta D."/>
            <person name="Gautier L."/>
            <person name="Le Chatelier E."/>
            <person name="Peletier E."/>
            <person name="Bonde I."/>
            <person name="Nielsen T."/>
            <person name="Manichanh C."/>
            <person name="Arumugam M."/>
            <person name="Batto J."/>
            <person name="Santos M.B.Q.D."/>
            <person name="Blom N."/>
            <person name="Borruel N."/>
            <person name="Burgdorf K.S."/>
            <person name="Boumezbeur F."/>
            <person name="Casellas F."/>
            <person name="Dore J."/>
            <person name="Guarner F."/>
            <person name="Hansen T."/>
            <person name="Hildebrand F."/>
            <person name="Kaas R.S."/>
            <person name="Kennedy S."/>
            <person name="Kristiansen K."/>
            <person name="Kultima J.R."/>
            <person name="Leonard P."/>
            <person name="Levenez F."/>
            <person name="Lund O."/>
            <person name="Moumen B."/>
            <person name="Le Paslier D."/>
            <person name="Pons N."/>
            <person name="Pedersen O."/>
            <person name="Prifti E."/>
            <person name="Qin J."/>
            <person name="Raes J."/>
            <person name="Tap J."/>
            <person name="Tims S."/>
            <person name="Ussery D.W."/>
            <person name="Yamada T."/>
            <person name="MetaHit consortium"/>
            <person name="Renault P."/>
            <person name="Sicheritz-Ponten T."/>
            <person name="Bork P."/>
            <person name="Wang J."/>
            <person name="Brunak S."/>
            <person name="Ehrlich S.D."/>
        </authorList>
    </citation>
    <scope>NUCLEOTIDE SEQUENCE [LARGE SCALE GENOMIC DNA]</scope>
</reference>
<dbReference type="InterPro" id="IPR039498">
    <property type="entry name" value="NTP_transf_5"/>
</dbReference>
<dbReference type="Proteomes" id="UP000018300">
    <property type="component" value="Unassembled WGS sequence"/>
</dbReference>
<dbReference type="EMBL" id="CAYU010000033">
    <property type="protein sequence ID" value="CCY76562.1"/>
    <property type="molecule type" value="Genomic_DNA"/>
</dbReference>
<dbReference type="Pfam" id="PF14907">
    <property type="entry name" value="NTP_transf_5"/>
    <property type="match status" value="1"/>
</dbReference>
<evidence type="ECO:0000313" key="1">
    <source>
        <dbReference type="EMBL" id="CCY76562.1"/>
    </source>
</evidence>
<protein>
    <submittedName>
        <fullName evidence="1">Uncharacterized protein</fullName>
    </submittedName>
</protein>